<name>K1PXG8_MAGGI</name>
<proteinExistence type="predicted"/>
<feature type="compositionally biased region" description="Acidic residues" evidence="1">
    <location>
        <begin position="12"/>
        <end position="28"/>
    </location>
</feature>
<reference evidence="2" key="1">
    <citation type="journal article" date="2012" name="Nature">
        <title>The oyster genome reveals stress adaptation and complexity of shell formation.</title>
        <authorList>
            <person name="Zhang G."/>
            <person name="Fang X."/>
            <person name="Guo X."/>
            <person name="Li L."/>
            <person name="Luo R."/>
            <person name="Xu F."/>
            <person name="Yang P."/>
            <person name="Zhang L."/>
            <person name="Wang X."/>
            <person name="Qi H."/>
            <person name="Xiong Z."/>
            <person name="Que H."/>
            <person name="Xie Y."/>
            <person name="Holland P.W."/>
            <person name="Paps J."/>
            <person name="Zhu Y."/>
            <person name="Wu F."/>
            <person name="Chen Y."/>
            <person name="Wang J."/>
            <person name="Peng C."/>
            <person name="Meng J."/>
            <person name="Yang L."/>
            <person name="Liu J."/>
            <person name="Wen B."/>
            <person name="Zhang N."/>
            <person name="Huang Z."/>
            <person name="Zhu Q."/>
            <person name="Feng Y."/>
            <person name="Mount A."/>
            <person name="Hedgecock D."/>
            <person name="Xu Z."/>
            <person name="Liu Y."/>
            <person name="Domazet-Loso T."/>
            <person name="Du Y."/>
            <person name="Sun X."/>
            <person name="Zhang S."/>
            <person name="Liu B."/>
            <person name="Cheng P."/>
            <person name="Jiang X."/>
            <person name="Li J."/>
            <person name="Fan D."/>
            <person name="Wang W."/>
            <person name="Fu W."/>
            <person name="Wang T."/>
            <person name="Wang B."/>
            <person name="Zhang J."/>
            <person name="Peng Z."/>
            <person name="Li Y."/>
            <person name="Li N."/>
            <person name="Wang J."/>
            <person name="Chen M."/>
            <person name="He Y."/>
            <person name="Tan F."/>
            <person name="Song X."/>
            <person name="Zheng Q."/>
            <person name="Huang R."/>
            <person name="Yang H."/>
            <person name="Du X."/>
            <person name="Chen L."/>
            <person name="Yang M."/>
            <person name="Gaffney P.M."/>
            <person name="Wang S."/>
            <person name="Luo L."/>
            <person name="She Z."/>
            <person name="Ming Y."/>
            <person name="Huang W."/>
            <person name="Zhang S."/>
            <person name="Huang B."/>
            <person name="Zhang Y."/>
            <person name="Qu T."/>
            <person name="Ni P."/>
            <person name="Miao G."/>
            <person name="Wang J."/>
            <person name="Wang Q."/>
            <person name="Steinberg C.E."/>
            <person name="Wang H."/>
            <person name="Li N."/>
            <person name="Qian L."/>
            <person name="Zhang G."/>
            <person name="Li Y."/>
            <person name="Yang H."/>
            <person name="Liu X."/>
            <person name="Wang J."/>
            <person name="Yin Y."/>
            <person name="Wang J."/>
        </authorList>
    </citation>
    <scope>NUCLEOTIDE SEQUENCE [LARGE SCALE GENOMIC DNA]</scope>
    <source>
        <strain evidence="2">05x7-T-G4-1.051#20</strain>
    </source>
</reference>
<feature type="region of interest" description="Disordered" evidence="1">
    <location>
        <begin position="1"/>
        <end position="69"/>
    </location>
</feature>
<dbReference type="AlphaFoldDB" id="K1PXG8"/>
<sequence length="69" mass="7573">MASRDDGGYSDASDDDLYSSSAEDDDDPNSQSSLEMFSSQISDSEGPGFRPIDRNALRGKWSKSRFDAE</sequence>
<accession>K1PXG8</accession>
<evidence type="ECO:0000256" key="1">
    <source>
        <dbReference type="SAM" id="MobiDB-lite"/>
    </source>
</evidence>
<evidence type="ECO:0000313" key="2">
    <source>
        <dbReference type="EMBL" id="EKC21075.1"/>
    </source>
</evidence>
<dbReference type="HOGENOM" id="CLU_2778345_0_0_1"/>
<organism evidence="2">
    <name type="scientific">Magallana gigas</name>
    <name type="common">Pacific oyster</name>
    <name type="synonym">Crassostrea gigas</name>
    <dbReference type="NCBI Taxonomy" id="29159"/>
    <lineage>
        <taxon>Eukaryota</taxon>
        <taxon>Metazoa</taxon>
        <taxon>Spiralia</taxon>
        <taxon>Lophotrochozoa</taxon>
        <taxon>Mollusca</taxon>
        <taxon>Bivalvia</taxon>
        <taxon>Autobranchia</taxon>
        <taxon>Pteriomorphia</taxon>
        <taxon>Ostreida</taxon>
        <taxon>Ostreoidea</taxon>
        <taxon>Ostreidae</taxon>
        <taxon>Magallana</taxon>
    </lineage>
</organism>
<feature type="compositionally biased region" description="Polar residues" evidence="1">
    <location>
        <begin position="29"/>
        <end position="43"/>
    </location>
</feature>
<dbReference type="InParanoid" id="K1PXG8"/>
<protein>
    <submittedName>
        <fullName evidence="2">Uncharacterized protein</fullName>
    </submittedName>
</protein>
<dbReference type="EMBL" id="JH818375">
    <property type="protein sequence ID" value="EKC21075.1"/>
    <property type="molecule type" value="Genomic_DNA"/>
</dbReference>
<gene>
    <name evidence="2" type="ORF">CGI_10004638</name>
</gene>